<dbReference type="InterPro" id="IPR009218">
    <property type="entry name" value="HD_phosphohydro"/>
</dbReference>
<dbReference type="OrthoDB" id="9808993at2"/>
<evidence type="ECO:0000259" key="1">
    <source>
        <dbReference type="Pfam" id="PF13223"/>
    </source>
</evidence>
<proteinExistence type="predicted"/>
<dbReference type="Gene3D" id="1.10.3210.10">
    <property type="entry name" value="Hypothetical protein af1432"/>
    <property type="match status" value="1"/>
</dbReference>
<accession>A0A2U1ZY59</accession>
<name>A0A2U1ZY59_9MICO</name>
<gene>
    <name evidence="2" type="ORF">C8046_15935</name>
</gene>
<dbReference type="RefSeq" id="WP_109230292.1">
    <property type="nucleotide sequence ID" value="NZ_PYHR01000002.1"/>
</dbReference>
<sequence>MAVLVDPPAWPAHGTLWSHLVSDTSLAELHTFAALAGVPARSFDVDHYDVPASRHAELVARGAAPVSGRDLIRRLVAGGLRHPERRRLAEDAWLREHWAGLATGPSDGSGSVSWEAVGANLLARWSEPGRLHHGRTHLREVLDGVADLALAERAAPRTVRTALLAAWFHDAVHASGRRREAVPVGDALVDDEEASAALALEMLDGDRDAAEVARLVRLTATHEVAPDDRAGALLSDADLAVLGADAPRYADYAAGIRQEYAHVADDVFAPARAAILDRLLEGEVFVTAAAHVRWEARARANLRAEVVALRDRPAGGISGSR</sequence>
<protein>
    <submittedName>
        <fullName evidence="2">DUF4031 domain-containing protein</fullName>
    </submittedName>
</protein>
<feature type="domain" description="DUF4031" evidence="1">
    <location>
        <begin position="3"/>
        <end position="76"/>
    </location>
</feature>
<evidence type="ECO:0000313" key="3">
    <source>
        <dbReference type="Proteomes" id="UP000245166"/>
    </source>
</evidence>
<keyword evidence="3" id="KW-1185">Reference proteome</keyword>
<dbReference type="Pfam" id="PF13223">
    <property type="entry name" value="DUF4031"/>
    <property type="match status" value="1"/>
</dbReference>
<dbReference type="PANTHER" id="PTHR21174">
    <property type="match status" value="1"/>
</dbReference>
<dbReference type="SUPFAM" id="SSF109604">
    <property type="entry name" value="HD-domain/PDEase-like"/>
    <property type="match status" value="1"/>
</dbReference>
<dbReference type="PANTHER" id="PTHR21174:SF0">
    <property type="entry name" value="HD PHOSPHOHYDROLASE FAMILY PROTEIN-RELATED"/>
    <property type="match status" value="1"/>
</dbReference>
<dbReference type="Proteomes" id="UP000245166">
    <property type="component" value="Unassembled WGS sequence"/>
</dbReference>
<comment type="caution">
    <text evidence="2">The sequence shown here is derived from an EMBL/GenBank/DDBJ whole genome shotgun (WGS) entry which is preliminary data.</text>
</comment>
<dbReference type="AlphaFoldDB" id="A0A2U1ZY59"/>
<reference evidence="2 3" key="1">
    <citation type="submission" date="2018-03" db="EMBL/GenBank/DDBJ databases">
        <title>Genome assembly of novel Miniimonas species PCH200.</title>
        <authorList>
            <person name="Thakur V."/>
            <person name="Kumar V."/>
            <person name="Singh D."/>
        </authorList>
    </citation>
    <scope>NUCLEOTIDE SEQUENCE [LARGE SCALE GENOMIC DNA]</scope>
    <source>
        <strain evidence="2 3">PCH200</strain>
    </source>
</reference>
<evidence type="ECO:0000313" key="2">
    <source>
        <dbReference type="EMBL" id="PWD51911.1"/>
    </source>
</evidence>
<dbReference type="InterPro" id="IPR025109">
    <property type="entry name" value="DUF4031"/>
</dbReference>
<organism evidence="2 3">
    <name type="scientific">Serinibacter arcticus</name>
    <dbReference type="NCBI Taxonomy" id="1655435"/>
    <lineage>
        <taxon>Bacteria</taxon>
        <taxon>Bacillati</taxon>
        <taxon>Actinomycetota</taxon>
        <taxon>Actinomycetes</taxon>
        <taxon>Micrococcales</taxon>
        <taxon>Beutenbergiaceae</taxon>
        <taxon>Serinibacter</taxon>
    </lineage>
</organism>
<dbReference type="EMBL" id="PYHR01000002">
    <property type="protein sequence ID" value="PWD51911.1"/>
    <property type="molecule type" value="Genomic_DNA"/>
</dbReference>